<evidence type="ECO:0000313" key="2">
    <source>
        <dbReference type="EMBL" id="CAA2106192.1"/>
    </source>
</evidence>
<feature type="chain" id="PRO_5025520749" description="Lipoprotein" evidence="1">
    <location>
        <begin position="18"/>
        <end position="71"/>
    </location>
</feature>
<keyword evidence="1" id="KW-0732">Signal</keyword>
<name>A0A679J4V9_VARPD</name>
<organism evidence="2">
    <name type="scientific">Variovorax paradoxus</name>
    <dbReference type="NCBI Taxonomy" id="34073"/>
    <lineage>
        <taxon>Bacteria</taxon>
        <taxon>Pseudomonadati</taxon>
        <taxon>Pseudomonadota</taxon>
        <taxon>Betaproteobacteria</taxon>
        <taxon>Burkholderiales</taxon>
        <taxon>Comamonadaceae</taxon>
        <taxon>Variovorax</taxon>
    </lineage>
</organism>
<evidence type="ECO:0000256" key="1">
    <source>
        <dbReference type="SAM" id="SignalP"/>
    </source>
</evidence>
<evidence type="ECO:0008006" key="3">
    <source>
        <dbReference type="Google" id="ProtNLM"/>
    </source>
</evidence>
<dbReference type="PROSITE" id="PS51257">
    <property type="entry name" value="PROKAR_LIPOPROTEIN"/>
    <property type="match status" value="1"/>
</dbReference>
<protein>
    <recommendedName>
        <fullName evidence="3">Lipoprotein</fullName>
    </recommendedName>
</protein>
<gene>
    <name evidence="2" type="ORF">VVAX_03626</name>
</gene>
<reference evidence="2" key="1">
    <citation type="submission" date="2019-12" db="EMBL/GenBank/DDBJ databases">
        <authorList>
            <person name="Cremers G."/>
        </authorList>
    </citation>
    <scope>NUCLEOTIDE SEQUENCE</scope>
    <source>
        <strain evidence="2">Vvax</strain>
    </source>
</reference>
<dbReference type="EMBL" id="LR743507">
    <property type="protein sequence ID" value="CAA2106192.1"/>
    <property type="molecule type" value="Genomic_DNA"/>
</dbReference>
<sequence length="71" mass="7626">MRRLLTALLPIALAACAVPQTGVVRLNDGIFRAAGPQEAEAYCRKDGNPIRFLEQADAPTTPGQGVLFRCD</sequence>
<dbReference type="RefSeq" id="WP_339091203.1">
    <property type="nucleotide sequence ID" value="NZ_LR743507.1"/>
</dbReference>
<proteinExistence type="predicted"/>
<accession>A0A679J4V9</accession>
<feature type="signal peptide" evidence="1">
    <location>
        <begin position="1"/>
        <end position="17"/>
    </location>
</feature>
<dbReference type="AlphaFoldDB" id="A0A679J4V9"/>